<name>A0A914VU45_9BILA</name>
<accession>A0A914VU45</accession>
<feature type="signal peptide" evidence="1">
    <location>
        <begin position="1"/>
        <end position="23"/>
    </location>
</feature>
<protein>
    <submittedName>
        <fullName evidence="3">Uncharacterized protein</fullName>
    </submittedName>
</protein>
<dbReference type="WBParaSite" id="PSAMB.scaffold2562size22547.g18245.t1">
    <property type="protein sequence ID" value="PSAMB.scaffold2562size22547.g18245.t1"/>
    <property type="gene ID" value="PSAMB.scaffold2562size22547.g18245"/>
</dbReference>
<reference evidence="3" key="1">
    <citation type="submission" date="2022-11" db="UniProtKB">
        <authorList>
            <consortium name="WormBaseParasite"/>
        </authorList>
    </citation>
    <scope>IDENTIFICATION</scope>
</reference>
<keyword evidence="1" id="KW-0732">Signal</keyword>
<organism evidence="2 3">
    <name type="scientific">Plectus sambesii</name>
    <dbReference type="NCBI Taxonomy" id="2011161"/>
    <lineage>
        <taxon>Eukaryota</taxon>
        <taxon>Metazoa</taxon>
        <taxon>Ecdysozoa</taxon>
        <taxon>Nematoda</taxon>
        <taxon>Chromadorea</taxon>
        <taxon>Plectida</taxon>
        <taxon>Plectina</taxon>
        <taxon>Plectoidea</taxon>
        <taxon>Plectidae</taxon>
        <taxon>Plectus</taxon>
    </lineage>
</organism>
<evidence type="ECO:0000313" key="2">
    <source>
        <dbReference type="Proteomes" id="UP000887566"/>
    </source>
</evidence>
<keyword evidence="2" id="KW-1185">Reference proteome</keyword>
<dbReference type="Proteomes" id="UP000887566">
    <property type="component" value="Unplaced"/>
</dbReference>
<sequence length="133" mass="14586">MILSQAVFLSYSIFLAYIQARYAGSIRSGIATAGIEGEESRSKKERRTVARPGQLSDEGIRGKINEDGYFVTERTPGAVVVLDGWSPPPPLSTFASEFVAIKLVSAWTSLLRYVCVASCCSISYRIQSARTQR</sequence>
<proteinExistence type="predicted"/>
<dbReference type="AlphaFoldDB" id="A0A914VU45"/>
<evidence type="ECO:0000256" key="1">
    <source>
        <dbReference type="SAM" id="SignalP"/>
    </source>
</evidence>
<evidence type="ECO:0000313" key="3">
    <source>
        <dbReference type="WBParaSite" id="PSAMB.scaffold2562size22547.g18245.t1"/>
    </source>
</evidence>
<feature type="chain" id="PRO_5037366423" evidence="1">
    <location>
        <begin position="24"/>
        <end position="133"/>
    </location>
</feature>